<dbReference type="Proteomes" id="UP000184513">
    <property type="component" value="Unassembled WGS sequence"/>
</dbReference>
<evidence type="ECO:0000259" key="2">
    <source>
        <dbReference type="Pfam" id="PF00326"/>
    </source>
</evidence>
<sequence length="271" mass="31302">MPSNRKSLKTYFLIIWIGGVFNLLFYSNSFSLTHQKDTLFEIGDRIVYISLPERVQKSDSVAYPVLMALHGSGRNALNYLPGQEESVSFYVHQRNLALKNGYLFVVLSNGNDTWGTDLGLKNLLKVYEYIRSNYKVKEKWVLWGTSAGGVQMFRMIRNHPEKIERIIGTFPVYDLEEAYSRRKSANFIWQSREEFKSINPATFPEKLINIPMLIFHGRKDQAVPYEKHSLRLKKEVNALGGSVKLRTVSGGHSTSNWKVYKNHQINKFLSK</sequence>
<keyword evidence="1" id="KW-1133">Transmembrane helix</keyword>
<dbReference type="SUPFAM" id="SSF53474">
    <property type="entry name" value="alpha/beta-Hydrolases"/>
    <property type="match status" value="1"/>
</dbReference>
<feature type="transmembrane region" description="Helical" evidence="1">
    <location>
        <begin position="12"/>
        <end position="30"/>
    </location>
</feature>
<reference evidence="3 4" key="1">
    <citation type="submission" date="2016-11" db="EMBL/GenBank/DDBJ databases">
        <authorList>
            <person name="Jaros S."/>
            <person name="Januszkiewicz K."/>
            <person name="Wedrychowicz H."/>
        </authorList>
    </citation>
    <scope>NUCLEOTIDE SEQUENCE [LARGE SCALE GENOMIC DNA]</scope>
    <source>
        <strain evidence="3 4">CGMCC 1.6102</strain>
    </source>
</reference>
<protein>
    <submittedName>
        <fullName evidence="3">Prolyl oligopeptidase family protein</fullName>
    </submittedName>
</protein>
<keyword evidence="4" id="KW-1185">Reference proteome</keyword>
<keyword evidence="1" id="KW-0472">Membrane</keyword>
<dbReference type="InterPro" id="IPR001375">
    <property type="entry name" value="Peptidase_S9_cat"/>
</dbReference>
<name>A0A1M7QP92_9BACT</name>
<dbReference type="Gene3D" id="3.40.50.1820">
    <property type="entry name" value="alpha/beta hydrolase"/>
    <property type="match status" value="1"/>
</dbReference>
<dbReference type="EMBL" id="FRCY01000021">
    <property type="protein sequence ID" value="SHN33065.1"/>
    <property type="molecule type" value="Genomic_DNA"/>
</dbReference>
<dbReference type="InterPro" id="IPR029058">
    <property type="entry name" value="AB_hydrolase_fold"/>
</dbReference>
<keyword evidence="1" id="KW-0812">Transmembrane</keyword>
<proteinExistence type="predicted"/>
<gene>
    <name evidence="3" type="ORF">SAMN04488057_12119</name>
</gene>
<dbReference type="Pfam" id="PF00326">
    <property type="entry name" value="Peptidase_S9"/>
    <property type="match status" value="1"/>
</dbReference>
<accession>A0A1M7QP92</accession>
<evidence type="ECO:0000256" key="1">
    <source>
        <dbReference type="SAM" id="Phobius"/>
    </source>
</evidence>
<dbReference type="AlphaFoldDB" id="A0A1M7QP92"/>
<dbReference type="OrthoDB" id="1224630at2"/>
<dbReference type="GO" id="GO:0006508">
    <property type="term" value="P:proteolysis"/>
    <property type="evidence" value="ECO:0007669"/>
    <property type="project" value="InterPro"/>
</dbReference>
<organism evidence="3 4">
    <name type="scientific">Cyclobacterium lianum</name>
    <dbReference type="NCBI Taxonomy" id="388280"/>
    <lineage>
        <taxon>Bacteria</taxon>
        <taxon>Pseudomonadati</taxon>
        <taxon>Bacteroidota</taxon>
        <taxon>Cytophagia</taxon>
        <taxon>Cytophagales</taxon>
        <taxon>Cyclobacteriaceae</taxon>
        <taxon>Cyclobacterium</taxon>
    </lineage>
</organism>
<evidence type="ECO:0000313" key="4">
    <source>
        <dbReference type="Proteomes" id="UP000184513"/>
    </source>
</evidence>
<feature type="domain" description="Peptidase S9 prolyl oligopeptidase catalytic" evidence="2">
    <location>
        <begin position="119"/>
        <end position="269"/>
    </location>
</feature>
<dbReference type="STRING" id="388280.SAMN04488057_12119"/>
<dbReference type="GO" id="GO:0008236">
    <property type="term" value="F:serine-type peptidase activity"/>
    <property type="evidence" value="ECO:0007669"/>
    <property type="project" value="InterPro"/>
</dbReference>
<evidence type="ECO:0000313" key="3">
    <source>
        <dbReference type="EMBL" id="SHN33065.1"/>
    </source>
</evidence>